<evidence type="ECO:0000313" key="3">
    <source>
        <dbReference type="EMBL" id="CAF3747959.1"/>
    </source>
</evidence>
<dbReference type="SUPFAM" id="SSF46689">
    <property type="entry name" value="Homeodomain-like"/>
    <property type="match status" value="1"/>
</dbReference>
<gene>
    <name evidence="3" type="ORF">JBS370_LOCUS12396</name>
</gene>
<dbReference type="Gene3D" id="1.10.10.60">
    <property type="entry name" value="Homeodomain-like"/>
    <property type="match status" value="1"/>
</dbReference>
<feature type="domain" description="DDE-1" evidence="2">
    <location>
        <begin position="156"/>
        <end position="206"/>
    </location>
</feature>
<reference evidence="3" key="1">
    <citation type="submission" date="2021-02" db="EMBL/GenBank/DDBJ databases">
        <authorList>
            <person name="Nowell W R."/>
        </authorList>
    </citation>
    <scope>NUCLEOTIDE SEQUENCE</scope>
</reference>
<dbReference type="GO" id="GO:0003676">
    <property type="term" value="F:nucleic acid binding"/>
    <property type="evidence" value="ECO:0007669"/>
    <property type="project" value="InterPro"/>
</dbReference>
<accession>A0A818Y5R2</accession>
<evidence type="ECO:0000259" key="2">
    <source>
        <dbReference type="Pfam" id="PF03184"/>
    </source>
</evidence>
<dbReference type="Proteomes" id="UP000663836">
    <property type="component" value="Unassembled WGS sequence"/>
</dbReference>
<name>A0A818Y5R2_9BILA</name>
<sequence length="425" mass="46922">MRKTVTNYTEADIKEAIDAVRNNRVKPSAAAKDKNIPLATLYARLSETRGSGPRGAKPILSSEEESFLVQTIEIFEKWQLPLLRRSVIEIARAFMIELDPGRRSVVVKRSTKHVISSQSGSGKEMTTVLICASASGKILPPYIIYAGTHLWNTWISMDHQVELLCLPPHSTTVLQPLDVVTLTKIKTAWRKLLVTHNTQTNSEKIDKKRFSYMIGDLWRNHILPSHCSSGFSRAGIYPYDPRAVSKEKLFEPPALSSSDAPSNFTDDIGLTDRSVLRPTRSLSCTAMSTDALAATTTPLQQPNLISSFAMTDDALTTTDGISSNLLISSSSNDLRDLSSSMVQSTTSENRSFTSSILEEVNQILYSQPIDPCDNSLLPIDMNAKSQQDISLPIIQPIEPRKSLSSIEDPSKNNSRNSLEVLTSVI</sequence>
<evidence type="ECO:0000313" key="4">
    <source>
        <dbReference type="Proteomes" id="UP000663836"/>
    </source>
</evidence>
<dbReference type="InterPro" id="IPR004875">
    <property type="entry name" value="DDE_SF_endonuclease_dom"/>
</dbReference>
<organism evidence="3 4">
    <name type="scientific">Rotaria sordida</name>
    <dbReference type="NCBI Taxonomy" id="392033"/>
    <lineage>
        <taxon>Eukaryota</taxon>
        <taxon>Metazoa</taxon>
        <taxon>Spiralia</taxon>
        <taxon>Gnathifera</taxon>
        <taxon>Rotifera</taxon>
        <taxon>Eurotatoria</taxon>
        <taxon>Bdelloidea</taxon>
        <taxon>Philodinida</taxon>
        <taxon>Philodinidae</taxon>
        <taxon>Rotaria</taxon>
    </lineage>
</organism>
<evidence type="ECO:0000256" key="1">
    <source>
        <dbReference type="SAM" id="MobiDB-lite"/>
    </source>
</evidence>
<feature type="non-terminal residue" evidence="3">
    <location>
        <position position="425"/>
    </location>
</feature>
<dbReference type="AlphaFoldDB" id="A0A818Y5R2"/>
<proteinExistence type="predicted"/>
<comment type="caution">
    <text evidence="3">The sequence shown here is derived from an EMBL/GenBank/DDBJ whole genome shotgun (WGS) entry which is preliminary data.</text>
</comment>
<dbReference type="InterPro" id="IPR009057">
    <property type="entry name" value="Homeodomain-like_sf"/>
</dbReference>
<dbReference type="EMBL" id="CAJOBD010001008">
    <property type="protein sequence ID" value="CAF3747959.1"/>
    <property type="molecule type" value="Genomic_DNA"/>
</dbReference>
<dbReference type="Pfam" id="PF03184">
    <property type="entry name" value="DDE_1"/>
    <property type="match status" value="1"/>
</dbReference>
<feature type="region of interest" description="Disordered" evidence="1">
    <location>
        <begin position="402"/>
        <end position="425"/>
    </location>
</feature>
<protein>
    <recommendedName>
        <fullName evidence="2">DDE-1 domain-containing protein</fullName>
    </recommendedName>
</protein>